<dbReference type="Proteomes" id="UP000095751">
    <property type="component" value="Unassembled WGS sequence"/>
</dbReference>
<accession>A0A1E7F7M9</accession>
<dbReference type="PANTHER" id="PTHR13026">
    <property type="entry name" value="NNP-1 PROTEIN NOVEL NUCLEAR PROTEIN 1 NOP52"/>
    <property type="match status" value="1"/>
</dbReference>
<evidence type="ECO:0000256" key="1">
    <source>
        <dbReference type="ARBA" id="ARBA00004123"/>
    </source>
</evidence>
<comment type="similarity">
    <text evidence="2">Belongs to the RRP1 family.</text>
</comment>
<dbReference type="Pfam" id="PF05997">
    <property type="entry name" value="Nop52"/>
    <property type="match status" value="1"/>
</dbReference>
<evidence type="ECO:0000256" key="3">
    <source>
        <dbReference type="ARBA" id="ARBA00022552"/>
    </source>
</evidence>
<dbReference type="GO" id="GO:0005634">
    <property type="term" value="C:nucleus"/>
    <property type="evidence" value="ECO:0007669"/>
    <property type="project" value="UniProtKB-SubCell"/>
</dbReference>
<keyword evidence="7" id="KW-1185">Reference proteome</keyword>
<evidence type="ECO:0000256" key="2">
    <source>
        <dbReference type="ARBA" id="ARBA00006374"/>
    </source>
</evidence>
<gene>
    <name evidence="6" type="ORF">FRACYDRAFT_242466</name>
</gene>
<dbReference type="GO" id="GO:0030688">
    <property type="term" value="C:preribosome, small subunit precursor"/>
    <property type="evidence" value="ECO:0007669"/>
    <property type="project" value="InterPro"/>
</dbReference>
<dbReference type="GO" id="GO:0006364">
    <property type="term" value="P:rRNA processing"/>
    <property type="evidence" value="ECO:0007669"/>
    <property type="project" value="UniProtKB-KW"/>
</dbReference>
<keyword evidence="3" id="KW-0698">rRNA processing</keyword>
<dbReference type="EMBL" id="KV784361">
    <property type="protein sequence ID" value="OEU14114.1"/>
    <property type="molecule type" value="Genomic_DNA"/>
</dbReference>
<comment type="subcellular location">
    <subcellularLocation>
        <location evidence="1">Nucleus</location>
    </subcellularLocation>
</comment>
<dbReference type="OrthoDB" id="2019504at2759"/>
<protein>
    <submittedName>
        <fullName evidence="6">Uncharacterized protein</fullName>
    </submittedName>
</protein>
<evidence type="ECO:0000256" key="5">
    <source>
        <dbReference type="SAM" id="MobiDB-lite"/>
    </source>
</evidence>
<name>A0A1E7F7M9_9STRA</name>
<feature type="compositionally biased region" description="Basic and acidic residues" evidence="5">
    <location>
        <begin position="44"/>
        <end position="54"/>
    </location>
</feature>
<sequence>MGTFEAAEKAAKSKKGEKVVVSTKPTIVATTSKAIIKKTKRQRRKDEQKGDKNKWLIQHPKIQSMEHRQLIYVKDAGLNETKAEKKQLPIDPKLDLMSPEVKFGRMLAGTDQRKRHAAVKKLKAYLKARCDIGEVGAVSGGISELDLLKLWKSLWYTLYMADKKAVQDELSKHVSSSP</sequence>
<reference evidence="6 7" key="1">
    <citation type="submission" date="2016-09" db="EMBL/GenBank/DDBJ databases">
        <title>Extensive genetic diversity and differential bi-allelic expression allows diatom success in the polar Southern Ocean.</title>
        <authorList>
            <consortium name="DOE Joint Genome Institute"/>
            <person name="Mock T."/>
            <person name="Otillar R.P."/>
            <person name="Strauss J."/>
            <person name="Dupont C."/>
            <person name="Frickenhaus S."/>
            <person name="Maumus F."/>
            <person name="Mcmullan M."/>
            <person name="Sanges R."/>
            <person name="Schmutz J."/>
            <person name="Toseland A."/>
            <person name="Valas R."/>
            <person name="Veluchamy A."/>
            <person name="Ward B.J."/>
            <person name="Allen A."/>
            <person name="Barry K."/>
            <person name="Falciatore A."/>
            <person name="Ferrante M."/>
            <person name="Fortunato A.E."/>
            <person name="Gloeckner G."/>
            <person name="Gruber A."/>
            <person name="Hipkin R."/>
            <person name="Janech M."/>
            <person name="Kroth P."/>
            <person name="Leese F."/>
            <person name="Lindquist E."/>
            <person name="Lyon B.R."/>
            <person name="Martin J."/>
            <person name="Mayer C."/>
            <person name="Parker M."/>
            <person name="Quesneville H."/>
            <person name="Raymond J."/>
            <person name="Uhlig C."/>
            <person name="Valentin K.U."/>
            <person name="Worden A.Z."/>
            <person name="Armbrust E.V."/>
            <person name="Bowler C."/>
            <person name="Green B."/>
            <person name="Moulton V."/>
            <person name="Van Oosterhout C."/>
            <person name="Grigoriev I."/>
        </authorList>
    </citation>
    <scope>NUCLEOTIDE SEQUENCE [LARGE SCALE GENOMIC DNA]</scope>
    <source>
        <strain evidence="6 7">CCMP1102</strain>
    </source>
</reference>
<dbReference type="KEGG" id="fcy:FRACYDRAFT_242466"/>
<feature type="region of interest" description="Disordered" evidence="5">
    <location>
        <begin position="33"/>
        <end position="54"/>
    </location>
</feature>
<keyword evidence="4" id="KW-0539">Nucleus</keyword>
<dbReference type="InParanoid" id="A0A1E7F7M9"/>
<dbReference type="InterPro" id="IPR010301">
    <property type="entry name" value="RRP1"/>
</dbReference>
<dbReference type="AlphaFoldDB" id="A0A1E7F7M9"/>
<evidence type="ECO:0000256" key="4">
    <source>
        <dbReference type="ARBA" id="ARBA00023242"/>
    </source>
</evidence>
<organism evidence="6 7">
    <name type="scientific">Fragilariopsis cylindrus CCMP1102</name>
    <dbReference type="NCBI Taxonomy" id="635003"/>
    <lineage>
        <taxon>Eukaryota</taxon>
        <taxon>Sar</taxon>
        <taxon>Stramenopiles</taxon>
        <taxon>Ochrophyta</taxon>
        <taxon>Bacillariophyta</taxon>
        <taxon>Bacillariophyceae</taxon>
        <taxon>Bacillariophycidae</taxon>
        <taxon>Bacillariales</taxon>
        <taxon>Bacillariaceae</taxon>
        <taxon>Fragilariopsis</taxon>
    </lineage>
</organism>
<evidence type="ECO:0000313" key="7">
    <source>
        <dbReference type="Proteomes" id="UP000095751"/>
    </source>
</evidence>
<dbReference type="PANTHER" id="PTHR13026:SF0">
    <property type="entry name" value="RIBOSOMAL RNA PROCESSING 1B"/>
    <property type="match status" value="1"/>
</dbReference>
<proteinExistence type="inferred from homology"/>
<evidence type="ECO:0000313" key="6">
    <source>
        <dbReference type="EMBL" id="OEU14114.1"/>
    </source>
</evidence>